<accession>A0A0K0FRS8</accession>
<dbReference type="WBParaSite" id="SVE_1278000.1">
    <property type="protein sequence ID" value="SVE_1278000.1"/>
    <property type="gene ID" value="SVE_1278000"/>
</dbReference>
<dbReference type="Proteomes" id="UP000035680">
    <property type="component" value="Unassembled WGS sequence"/>
</dbReference>
<organism evidence="2 3">
    <name type="scientific">Strongyloides venezuelensis</name>
    <name type="common">Threadworm</name>
    <dbReference type="NCBI Taxonomy" id="75913"/>
    <lineage>
        <taxon>Eukaryota</taxon>
        <taxon>Metazoa</taxon>
        <taxon>Ecdysozoa</taxon>
        <taxon>Nematoda</taxon>
        <taxon>Chromadorea</taxon>
        <taxon>Rhabditida</taxon>
        <taxon>Tylenchina</taxon>
        <taxon>Panagrolaimomorpha</taxon>
        <taxon>Strongyloidoidea</taxon>
        <taxon>Strongyloididae</taxon>
        <taxon>Strongyloides</taxon>
    </lineage>
</organism>
<reference evidence="2" key="1">
    <citation type="submission" date="2014-07" db="EMBL/GenBank/DDBJ databases">
        <authorList>
            <person name="Martin A.A"/>
            <person name="De Silva N."/>
        </authorList>
    </citation>
    <scope>NUCLEOTIDE SEQUENCE</scope>
</reference>
<keyword evidence="1" id="KW-0175">Coiled coil</keyword>
<sequence>MEDQLFPISLEFISNEDWKSWEESLNIKMNNELKILSEDFNYKINEISKTVYKIKENKLEIEAKCKETNADLSASLKTSEYAYNKAYVLHSWHNIEYERKKNNIIFLYQQLKEDFLKLKNQNNNLDSGNEKEKINVDNLEQELICKRKRRLGTGTEIKQKEIDSFLLSKCNLLIKSFESFDCFIQINFYKEAFAKTIKEMVINAYREKMTVNMRYQSEKERKFMLDLNNNNLEHDFNGDDGLTKYYLKLLIKGLDDGLDKKTTNKKIKVIVAGLRLTEIELFSDIENGKDSKVALDNDQISLLYSYMRHINVNYHVTFLKKSKSHFLDKLSAYISYNQNSFKGNYCTEVISYESCECESDDEI</sequence>
<name>A0A0K0FRS8_STRVS</name>
<feature type="coiled-coil region" evidence="1">
    <location>
        <begin position="108"/>
        <end position="149"/>
    </location>
</feature>
<proteinExistence type="predicted"/>
<reference evidence="3" key="2">
    <citation type="submission" date="2015-08" db="UniProtKB">
        <authorList>
            <consortium name="WormBaseParasite"/>
        </authorList>
    </citation>
    <scope>IDENTIFICATION</scope>
</reference>
<evidence type="ECO:0000256" key="1">
    <source>
        <dbReference type="SAM" id="Coils"/>
    </source>
</evidence>
<keyword evidence="2" id="KW-1185">Reference proteome</keyword>
<dbReference type="AlphaFoldDB" id="A0A0K0FRS8"/>
<protein>
    <submittedName>
        <fullName evidence="3">Uncharacterized protein</fullName>
    </submittedName>
</protein>
<evidence type="ECO:0000313" key="3">
    <source>
        <dbReference type="WBParaSite" id="SVE_1278000.1"/>
    </source>
</evidence>
<evidence type="ECO:0000313" key="2">
    <source>
        <dbReference type="Proteomes" id="UP000035680"/>
    </source>
</evidence>